<keyword evidence="1" id="KW-0472">Membrane</keyword>
<evidence type="ECO:0000256" key="1">
    <source>
        <dbReference type="SAM" id="Phobius"/>
    </source>
</evidence>
<keyword evidence="1" id="KW-0812">Transmembrane</keyword>
<proteinExistence type="predicted"/>
<comment type="caution">
    <text evidence="2">The sequence shown here is derived from an EMBL/GenBank/DDBJ whole genome shotgun (WGS) entry which is preliminary data.</text>
</comment>
<keyword evidence="1" id="KW-1133">Transmembrane helix</keyword>
<accession>A0A563DA27</accession>
<reference evidence="2 3" key="1">
    <citation type="submission" date="2019-02" db="EMBL/GenBank/DDBJ databases">
        <title>Apibacter muscae sp. nov.: a novel member of the house fly microbiota.</title>
        <authorList>
            <person name="Park R."/>
        </authorList>
    </citation>
    <scope>NUCLEOTIDE SEQUENCE [LARGE SCALE GENOMIC DNA]</scope>
    <source>
        <strain evidence="2 3">AL1</strain>
    </source>
</reference>
<evidence type="ECO:0000313" key="3">
    <source>
        <dbReference type="Proteomes" id="UP000319499"/>
    </source>
</evidence>
<feature type="transmembrane region" description="Helical" evidence="1">
    <location>
        <begin position="12"/>
        <end position="30"/>
    </location>
</feature>
<dbReference type="Proteomes" id="UP000319499">
    <property type="component" value="Unassembled WGS sequence"/>
</dbReference>
<dbReference type="AlphaFoldDB" id="A0A563DA27"/>
<gene>
    <name evidence="2" type="ORF">ETU09_08090</name>
</gene>
<protein>
    <submittedName>
        <fullName evidence="2">Uncharacterized protein</fullName>
    </submittedName>
</protein>
<dbReference type="EMBL" id="SELH01000024">
    <property type="protein sequence ID" value="TWP27070.1"/>
    <property type="molecule type" value="Genomic_DNA"/>
</dbReference>
<dbReference type="RefSeq" id="WP_146293017.1">
    <property type="nucleotide sequence ID" value="NZ_SELH01000024.1"/>
</dbReference>
<organism evidence="2 3">
    <name type="scientific">Apibacter muscae</name>
    <dbReference type="NCBI Taxonomy" id="2509004"/>
    <lineage>
        <taxon>Bacteria</taxon>
        <taxon>Pseudomonadati</taxon>
        <taxon>Bacteroidota</taxon>
        <taxon>Flavobacteriia</taxon>
        <taxon>Flavobacteriales</taxon>
        <taxon>Weeksellaceae</taxon>
        <taxon>Apibacter</taxon>
    </lineage>
</organism>
<sequence length="233" mass="27500">MKKINPKSKKKKFFLIAIILIIVWLILALIKDKTSKNKTTDNYNSINDSVKIEEHSNHNKDKDSLILIGKKNLKSFKLIKDEFKNINFYQDKLTPRYSNTNFIYPYIVENDSVYYLRMKFQYESDDWLFINKIYLNVNGKNVWSGEANFDRDNSGGRIWEWADLKIESSFIPALVLLSEAKTVKIRYEGDKYHDDRVLTDKEKKIISNTLNTYLLLNGLNRESIKKSHLENNN</sequence>
<keyword evidence="3" id="KW-1185">Reference proteome</keyword>
<dbReference type="OrthoDB" id="795031at2"/>
<evidence type="ECO:0000313" key="2">
    <source>
        <dbReference type="EMBL" id="TWP27070.1"/>
    </source>
</evidence>
<name>A0A563DA27_9FLAO</name>